<accession>A0ABT3R9Z7</accession>
<keyword evidence="2" id="KW-0067">ATP-binding</keyword>
<comment type="caution">
    <text evidence="2">The sequence shown here is derived from an EMBL/GenBank/DDBJ whole genome shotgun (WGS) entry which is preliminary data.</text>
</comment>
<dbReference type="Pfam" id="PF13521">
    <property type="entry name" value="AAA_28"/>
    <property type="match status" value="1"/>
</dbReference>
<keyword evidence="2" id="KW-0547">Nucleotide-binding</keyword>
<dbReference type="Proteomes" id="UP001207228">
    <property type="component" value="Unassembled WGS sequence"/>
</dbReference>
<sequence>MIKIAITGPESTGKSTLAEQLAAQYGTVWVPEYARSYVGNLGRPYTLADIENIARGQMALERELQQQANAILFADTDMLVLKIWSEHAFGHTPSWILEQLQQQDYNLCLLMGVDLPWEPDPQREHPHLRQYFYDWYKRELEALQVPFVEISGQQQERLQLATRHVKELLQKHQP</sequence>
<dbReference type="PANTHER" id="PTHR37512:SF1">
    <property type="entry name" value="NADR_TTD14 AAA DOMAIN-CONTAINING PROTEIN"/>
    <property type="match status" value="1"/>
</dbReference>
<dbReference type="SUPFAM" id="SSF52540">
    <property type="entry name" value="P-loop containing nucleoside triphosphate hydrolases"/>
    <property type="match status" value="1"/>
</dbReference>
<dbReference type="GO" id="GO:0005524">
    <property type="term" value="F:ATP binding"/>
    <property type="evidence" value="ECO:0007669"/>
    <property type="project" value="UniProtKB-KW"/>
</dbReference>
<dbReference type="InterPro" id="IPR038727">
    <property type="entry name" value="NadR/Ttd14_AAA_dom"/>
</dbReference>
<reference evidence="2 3" key="1">
    <citation type="submission" date="2022-11" db="EMBL/GenBank/DDBJ databases">
        <title>The characterization of three novel Bacteroidetes species and genomic analysis of their roles in tidal elemental geochemical cycles.</title>
        <authorList>
            <person name="Ma K.-J."/>
        </authorList>
    </citation>
    <scope>NUCLEOTIDE SEQUENCE [LARGE SCALE GENOMIC DNA]</scope>
    <source>
        <strain evidence="2 3">M82</strain>
    </source>
</reference>
<dbReference type="EMBL" id="JAPFQO010000001">
    <property type="protein sequence ID" value="MCX2738575.1"/>
    <property type="molecule type" value="Genomic_DNA"/>
</dbReference>
<name>A0ABT3R9Z7_9BACT</name>
<evidence type="ECO:0000313" key="3">
    <source>
        <dbReference type="Proteomes" id="UP001207228"/>
    </source>
</evidence>
<dbReference type="PANTHER" id="PTHR37512">
    <property type="entry name" value="TRIFUNCTIONAL NAD BIOSYNTHESIS/REGULATOR PROTEIN NADR"/>
    <property type="match status" value="1"/>
</dbReference>
<dbReference type="InterPro" id="IPR027417">
    <property type="entry name" value="P-loop_NTPase"/>
</dbReference>
<feature type="domain" description="NadR/Ttd14 AAA" evidence="1">
    <location>
        <begin position="3"/>
        <end position="157"/>
    </location>
</feature>
<keyword evidence="3" id="KW-1185">Reference proteome</keyword>
<dbReference type="RefSeq" id="WP_266050633.1">
    <property type="nucleotide sequence ID" value="NZ_JAPFQO010000001.1"/>
</dbReference>
<dbReference type="Gene3D" id="3.40.50.300">
    <property type="entry name" value="P-loop containing nucleotide triphosphate hydrolases"/>
    <property type="match status" value="1"/>
</dbReference>
<gene>
    <name evidence="2" type="ORF">OO017_01335</name>
</gene>
<protein>
    <submittedName>
        <fullName evidence="2">ATP-binding protein</fullName>
    </submittedName>
</protein>
<evidence type="ECO:0000313" key="2">
    <source>
        <dbReference type="EMBL" id="MCX2738575.1"/>
    </source>
</evidence>
<dbReference type="InterPro" id="IPR052735">
    <property type="entry name" value="NAD_biosynth-regulator"/>
</dbReference>
<proteinExistence type="predicted"/>
<organism evidence="2 3">
    <name type="scientific">Pontibacter anaerobius</name>
    <dbReference type="NCBI Taxonomy" id="2993940"/>
    <lineage>
        <taxon>Bacteria</taxon>
        <taxon>Pseudomonadati</taxon>
        <taxon>Bacteroidota</taxon>
        <taxon>Cytophagia</taxon>
        <taxon>Cytophagales</taxon>
        <taxon>Hymenobacteraceae</taxon>
        <taxon>Pontibacter</taxon>
    </lineage>
</organism>
<evidence type="ECO:0000259" key="1">
    <source>
        <dbReference type="Pfam" id="PF13521"/>
    </source>
</evidence>